<keyword evidence="2" id="KW-1185">Reference proteome</keyword>
<comment type="caution">
    <text evidence="1">The sequence shown here is derived from an EMBL/GenBank/DDBJ whole genome shotgun (WGS) entry which is preliminary data.</text>
</comment>
<protein>
    <submittedName>
        <fullName evidence="1">Uncharacterized protein</fullName>
    </submittedName>
</protein>
<organism evidence="1 2">
    <name type="scientific">Hyphomonas johnsonii MHS-2</name>
    <dbReference type="NCBI Taxonomy" id="1280950"/>
    <lineage>
        <taxon>Bacteria</taxon>
        <taxon>Pseudomonadati</taxon>
        <taxon>Pseudomonadota</taxon>
        <taxon>Alphaproteobacteria</taxon>
        <taxon>Hyphomonadales</taxon>
        <taxon>Hyphomonadaceae</taxon>
        <taxon>Hyphomonas</taxon>
    </lineage>
</organism>
<reference evidence="1 2" key="1">
    <citation type="journal article" date="2014" name="Antonie Van Leeuwenhoek">
        <title>Hyphomonas beringensis sp. nov. and Hyphomonas chukchiensis sp. nov., isolated from surface seawater of the Bering Sea and Chukchi Sea.</title>
        <authorList>
            <person name="Li C."/>
            <person name="Lai Q."/>
            <person name="Li G."/>
            <person name="Dong C."/>
            <person name="Wang J."/>
            <person name="Liao Y."/>
            <person name="Shao Z."/>
        </authorList>
    </citation>
    <scope>NUCLEOTIDE SEQUENCE [LARGE SCALE GENOMIC DNA]</scope>
    <source>
        <strain evidence="1 2">MHS-2</strain>
    </source>
</reference>
<dbReference type="EMBL" id="ARYK01000001">
    <property type="protein sequence ID" value="KCZ93823.1"/>
    <property type="molecule type" value="Genomic_DNA"/>
</dbReference>
<name>A0A059FTM8_9PROT</name>
<dbReference type="AlphaFoldDB" id="A0A059FTM8"/>
<sequence length="124" mass="14029">MIRSASDNQILRQQRPELSCHGNLVSDIFFFVEFLAWSLKFTLYADHAVVIAISNACNIDPILRSAFPSVQLSGGVVEDVPKEHQTCSFKCLIIRRFWDLCGRKLGHEIDKGAFVRGETITRFA</sequence>
<proteinExistence type="predicted"/>
<dbReference type="STRING" id="1280950.HJO_00565"/>
<dbReference type="Proteomes" id="UP000025171">
    <property type="component" value="Unassembled WGS sequence"/>
</dbReference>
<evidence type="ECO:0000313" key="2">
    <source>
        <dbReference type="Proteomes" id="UP000025171"/>
    </source>
</evidence>
<gene>
    <name evidence="1" type="ORF">HJO_00565</name>
</gene>
<accession>A0A059FTM8</accession>
<evidence type="ECO:0000313" key="1">
    <source>
        <dbReference type="EMBL" id="KCZ93823.1"/>
    </source>
</evidence>